<dbReference type="RefSeq" id="WP_114832873.1">
    <property type="nucleotide sequence ID" value="NZ_QQTO01000014.1"/>
</dbReference>
<reference evidence="4" key="1">
    <citation type="submission" date="2018-07" db="EMBL/GenBank/DDBJ databases">
        <authorList>
            <person name="Safronova V.I."/>
            <person name="Chirak E.R."/>
            <person name="Sazanova A.L."/>
        </authorList>
    </citation>
    <scope>NUCLEOTIDE SEQUENCE [LARGE SCALE GENOMIC DNA]</scope>
    <source>
        <strain evidence="4">RCAM04685</strain>
    </source>
</reference>
<evidence type="ECO:0000259" key="1">
    <source>
        <dbReference type="Pfam" id="PF05598"/>
    </source>
</evidence>
<protein>
    <submittedName>
        <fullName evidence="3">DDE transposase</fullName>
    </submittedName>
</protein>
<feature type="domain" description="Transposase DDE" evidence="2">
    <location>
        <begin position="323"/>
        <end position="449"/>
    </location>
</feature>
<proteinExistence type="predicted"/>
<keyword evidence="4" id="KW-1185">Reference proteome</keyword>
<name>A0A370KX94_9HYPH</name>
<comment type="caution">
    <text evidence="3">The sequence shown here is derived from an EMBL/GenBank/DDBJ whole genome shotgun (WGS) entry which is preliminary data.</text>
</comment>
<sequence length="461" mass="52620">MMGERRVAQEALFYEFSLERHVPTEHWVRAIDRFVDLSDIRAHLRPFYSEIGRPSIDPELMIRMLLIGYCFGIRSERRLCEEVHLNLAYRWFCRLGLEGDVPDHSTFSKNRHGRFRDSDLLRELFETTVRRCIAEGLVGGEGFAVDASLIKADANKQCSAEASEPVDWDDLARTRRSVREYLDTLDEAAWGAASETRPKFVSRSDPAAQWTGALKGHAFFAYATNYLIDLDHAVIVDVEASRAIRQAEVGSARTMLDRTLERFGLWPARLAADSAYGSAENLAWLVHERGIEPHIPVFDKSQRSDGTFSRSDFAYDHARDLYTCPGGKELRQRQKVYRTERPLVDENGLMRYHASKFACDACSLKPQCCPITPARKILRSIHEGARDMARDIAQTDAYVVSRRERKKVEMLFAHLKRILRLDRLRLRGPNGARDEFHLAAAAQNLRKLAKLLPNGTQVRAA</sequence>
<evidence type="ECO:0000313" key="4">
    <source>
        <dbReference type="Proteomes" id="UP000255207"/>
    </source>
</evidence>
<dbReference type="Pfam" id="PF13751">
    <property type="entry name" value="DDE_Tnp_1_6"/>
    <property type="match status" value="1"/>
</dbReference>
<dbReference type="InterPro" id="IPR008490">
    <property type="entry name" value="Transposase_InsH_N"/>
</dbReference>
<dbReference type="InterPro" id="IPR025668">
    <property type="entry name" value="Tnp_DDE_dom"/>
</dbReference>
<accession>A0A370KX94</accession>
<dbReference type="Proteomes" id="UP000255207">
    <property type="component" value="Unassembled WGS sequence"/>
</dbReference>
<dbReference type="Pfam" id="PF05598">
    <property type="entry name" value="DUF772"/>
    <property type="match status" value="1"/>
</dbReference>
<dbReference type="AlphaFoldDB" id="A0A370KX94"/>
<gene>
    <name evidence="3" type="ORF">DWE98_28940</name>
</gene>
<dbReference type="PANTHER" id="PTHR33408">
    <property type="entry name" value="TRANSPOSASE"/>
    <property type="match status" value="1"/>
</dbReference>
<organism evidence="3 4">
    <name type="scientific">Bosea caraganae</name>
    <dbReference type="NCBI Taxonomy" id="2763117"/>
    <lineage>
        <taxon>Bacteria</taxon>
        <taxon>Pseudomonadati</taxon>
        <taxon>Pseudomonadota</taxon>
        <taxon>Alphaproteobacteria</taxon>
        <taxon>Hyphomicrobiales</taxon>
        <taxon>Boseaceae</taxon>
        <taxon>Bosea</taxon>
    </lineage>
</organism>
<evidence type="ECO:0000259" key="2">
    <source>
        <dbReference type="Pfam" id="PF13751"/>
    </source>
</evidence>
<dbReference type="EMBL" id="QQTP01000044">
    <property type="protein sequence ID" value="RDJ19607.1"/>
    <property type="molecule type" value="Genomic_DNA"/>
</dbReference>
<evidence type="ECO:0000313" key="3">
    <source>
        <dbReference type="EMBL" id="RDJ19607.1"/>
    </source>
</evidence>
<dbReference type="PANTHER" id="PTHR33408:SF2">
    <property type="entry name" value="TRANSPOSASE DDE DOMAIN-CONTAINING PROTEIN"/>
    <property type="match status" value="1"/>
</dbReference>
<dbReference type="OrthoDB" id="9774608at2"/>
<feature type="domain" description="Transposase InsH N-terminal" evidence="1">
    <location>
        <begin position="17"/>
        <end position="112"/>
    </location>
</feature>